<keyword evidence="2" id="KW-1185">Reference proteome</keyword>
<dbReference type="Proteomes" id="UP001156601">
    <property type="component" value="Unassembled WGS sequence"/>
</dbReference>
<sequence>MKTKKPKKTEVHALYDQLFVTESKYKKNNLYPIHKVLAFSENDICDIYQWIEKYIGFPETGDILDAGCGVGWGTSFIAQHTEAKVLGISISPNEIDQAHMVHQTQKGTSENQLSFACLSFDEVKDKQYSMIIAVESIKHSPNIQLTLIGLINALTPDGTLVVVEDTLQAITCKNQLGALMSDWQLSEVLSQSHMDPNNLTNAKDSVEYQQFDFTHLMQNTPTLLTNLKLGIMTVLLMIKPKHMGWQAFRGGFILDKLYKKKRMKYLAHIYRKIN</sequence>
<reference evidence="1" key="2">
    <citation type="submission" date="2023-01" db="EMBL/GenBank/DDBJ databases">
        <title>Draft genome sequence of Agaribacter marinus strain NBRC 110023.</title>
        <authorList>
            <person name="Sun Q."/>
            <person name="Mori K."/>
        </authorList>
    </citation>
    <scope>NUCLEOTIDE SEQUENCE</scope>
    <source>
        <strain evidence="1">NBRC 110023</strain>
    </source>
</reference>
<organism evidence="1 2">
    <name type="scientific">Agaribacter marinus</name>
    <dbReference type="NCBI Taxonomy" id="1431249"/>
    <lineage>
        <taxon>Bacteria</taxon>
        <taxon>Pseudomonadati</taxon>
        <taxon>Pseudomonadota</taxon>
        <taxon>Gammaproteobacteria</taxon>
        <taxon>Alteromonadales</taxon>
        <taxon>Alteromonadaceae</taxon>
        <taxon>Agaribacter</taxon>
    </lineage>
</organism>
<protein>
    <recommendedName>
        <fullName evidence="3">Methyltransferase domain-containing protein</fullName>
    </recommendedName>
</protein>
<evidence type="ECO:0000313" key="1">
    <source>
        <dbReference type="EMBL" id="GLR71313.1"/>
    </source>
</evidence>
<name>A0AA37WIN5_9ALTE</name>
<dbReference type="InterPro" id="IPR029063">
    <property type="entry name" value="SAM-dependent_MTases_sf"/>
</dbReference>
<dbReference type="EMBL" id="BSOT01000006">
    <property type="protein sequence ID" value="GLR71313.1"/>
    <property type="molecule type" value="Genomic_DNA"/>
</dbReference>
<evidence type="ECO:0000313" key="2">
    <source>
        <dbReference type="Proteomes" id="UP001156601"/>
    </source>
</evidence>
<dbReference type="Gene3D" id="3.40.50.150">
    <property type="entry name" value="Vaccinia Virus protein VP39"/>
    <property type="match status" value="1"/>
</dbReference>
<dbReference type="SUPFAM" id="SSF53335">
    <property type="entry name" value="S-adenosyl-L-methionine-dependent methyltransferases"/>
    <property type="match status" value="1"/>
</dbReference>
<comment type="caution">
    <text evidence="1">The sequence shown here is derived from an EMBL/GenBank/DDBJ whole genome shotgun (WGS) entry which is preliminary data.</text>
</comment>
<dbReference type="RefSeq" id="WP_284217673.1">
    <property type="nucleotide sequence ID" value="NZ_BSOT01000006.1"/>
</dbReference>
<dbReference type="Pfam" id="PF13489">
    <property type="entry name" value="Methyltransf_23"/>
    <property type="match status" value="1"/>
</dbReference>
<dbReference type="CDD" id="cd02440">
    <property type="entry name" value="AdoMet_MTases"/>
    <property type="match status" value="1"/>
</dbReference>
<proteinExistence type="predicted"/>
<reference evidence="1" key="1">
    <citation type="journal article" date="2014" name="Int. J. Syst. Evol. Microbiol.">
        <title>Complete genome sequence of Corynebacterium casei LMG S-19264T (=DSM 44701T), isolated from a smear-ripened cheese.</title>
        <authorList>
            <consortium name="US DOE Joint Genome Institute (JGI-PGF)"/>
            <person name="Walter F."/>
            <person name="Albersmeier A."/>
            <person name="Kalinowski J."/>
            <person name="Ruckert C."/>
        </authorList>
    </citation>
    <scope>NUCLEOTIDE SEQUENCE</scope>
    <source>
        <strain evidence="1">NBRC 110023</strain>
    </source>
</reference>
<dbReference type="PANTHER" id="PTHR43861">
    <property type="entry name" value="TRANS-ACONITATE 2-METHYLTRANSFERASE-RELATED"/>
    <property type="match status" value="1"/>
</dbReference>
<dbReference type="AlphaFoldDB" id="A0AA37WIN5"/>
<gene>
    <name evidence="1" type="ORF">GCM10007852_22210</name>
</gene>
<accession>A0AA37WIN5</accession>
<evidence type="ECO:0008006" key="3">
    <source>
        <dbReference type="Google" id="ProtNLM"/>
    </source>
</evidence>